<comment type="caution">
    <text evidence="2">The sequence shown here is derived from an EMBL/GenBank/DDBJ whole genome shotgun (WGS) entry which is preliminary data.</text>
</comment>
<organism evidence="2 3">
    <name type="scientific">Roseinatronobacter domitianus</name>
    <dbReference type="NCBI Taxonomy" id="2940293"/>
    <lineage>
        <taxon>Bacteria</taxon>
        <taxon>Pseudomonadati</taxon>
        <taxon>Pseudomonadota</taxon>
        <taxon>Alphaproteobacteria</taxon>
        <taxon>Rhodobacterales</taxon>
        <taxon>Paracoccaceae</taxon>
        <taxon>Roseinatronobacter</taxon>
    </lineage>
</organism>
<dbReference type="RefSeq" id="WP_249056674.1">
    <property type="nucleotide sequence ID" value="NZ_JALZWP010000003.1"/>
</dbReference>
<keyword evidence="3" id="KW-1185">Reference proteome</keyword>
<feature type="region of interest" description="Disordered" evidence="1">
    <location>
        <begin position="98"/>
        <end position="127"/>
    </location>
</feature>
<evidence type="ECO:0008006" key="4">
    <source>
        <dbReference type="Google" id="ProtNLM"/>
    </source>
</evidence>
<dbReference type="EMBL" id="JALZWP010000003">
    <property type="protein sequence ID" value="MCL1627909.1"/>
    <property type="molecule type" value="Genomic_DNA"/>
</dbReference>
<protein>
    <recommendedName>
        <fullName evidence="4">PepSY domain-containing protein</fullName>
    </recommendedName>
</protein>
<evidence type="ECO:0000313" key="2">
    <source>
        <dbReference type="EMBL" id="MCL1627909.1"/>
    </source>
</evidence>
<accession>A0ABT0LZ70</accession>
<sequence length="127" mass="13863">MAHGAPLGRNRRIMIIGRHLKIACFALLLTVQAAFGAERITLEMVSSALEAQGYTVESVTRTLLGRMRVTASLGSVWREIVLDSSSGQILRDYAVEFAPTDMPDPEPGDMPRGGELLEPPNELTLQN</sequence>
<evidence type="ECO:0000256" key="1">
    <source>
        <dbReference type="SAM" id="MobiDB-lite"/>
    </source>
</evidence>
<evidence type="ECO:0000313" key="3">
    <source>
        <dbReference type="Proteomes" id="UP001202550"/>
    </source>
</evidence>
<gene>
    <name evidence="2" type="ORF">M3N55_04130</name>
</gene>
<dbReference type="Proteomes" id="UP001202550">
    <property type="component" value="Unassembled WGS sequence"/>
</dbReference>
<proteinExistence type="predicted"/>
<name>A0ABT0LZ70_9RHOB</name>
<reference evidence="2 3" key="1">
    <citation type="submission" date="2022-05" db="EMBL/GenBank/DDBJ databases">
        <title>Seasonal and diel survey of microbial diversity of the Tyrrhenian coast.</title>
        <authorList>
            <person name="Gattoni G."/>
            <person name="Corral P."/>
        </authorList>
    </citation>
    <scope>NUCLEOTIDE SEQUENCE [LARGE SCALE GENOMIC DNA]</scope>
    <source>
        <strain evidence="2 3">V10</strain>
    </source>
</reference>